<keyword evidence="2" id="KW-0067">ATP-binding</keyword>
<dbReference type="GO" id="GO:0050566">
    <property type="term" value="F:asparaginyl-tRNA synthase (glutamine-hydrolyzing) activity"/>
    <property type="evidence" value="ECO:0007669"/>
    <property type="project" value="RHEA"/>
</dbReference>
<dbReference type="PANTHER" id="PTHR15004">
    <property type="entry name" value="GLUTAMYL-TRNA(GLN) AMIDOTRANSFERASE SUBUNIT C, MITOCHONDRIAL"/>
    <property type="match status" value="1"/>
</dbReference>
<dbReference type="Proteomes" id="UP000192903">
    <property type="component" value="Unassembled WGS sequence"/>
</dbReference>
<comment type="function">
    <text evidence="2">Allows the formation of correctly charged Asn-tRNA(Asn) or Gln-tRNA(Gln) through the transamidation of misacylated Asp-tRNA(Asn) or Glu-tRNA(Gln) in organisms which lack either or both of asparaginyl-tRNA or glutaminyl-tRNA synthetases. The reaction takes place in the presence of glutamine and ATP through an activated phospho-Asp-tRNA(Asn) or phospho-Glu-tRNA(Gln).</text>
</comment>
<comment type="subunit">
    <text evidence="2">Heterotrimer of A, B and C subunits.</text>
</comment>
<dbReference type="RefSeq" id="WP_085423098.1">
    <property type="nucleotide sequence ID" value="NZ_FXAF01000006.1"/>
</dbReference>
<keyword evidence="2" id="KW-0648">Protein biosynthesis</keyword>
<dbReference type="GO" id="GO:0005524">
    <property type="term" value="F:ATP binding"/>
    <property type="evidence" value="ECO:0007669"/>
    <property type="project" value="UniProtKB-KW"/>
</dbReference>
<keyword evidence="1 2" id="KW-0436">Ligase</keyword>
<comment type="catalytic activity">
    <reaction evidence="2">
        <text>L-glutamyl-tRNA(Gln) + L-glutamine + ATP + H2O = L-glutaminyl-tRNA(Gln) + L-glutamate + ADP + phosphate + H(+)</text>
        <dbReference type="Rhea" id="RHEA:17521"/>
        <dbReference type="Rhea" id="RHEA-COMP:9681"/>
        <dbReference type="Rhea" id="RHEA-COMP:9684"/>
        <dbReference type="ChEBI" id="CHEBI:15377"/>
        <dbReference type="ChEBI" id="CHEBI:15378"/>
        <dbReference type="ChEBI" id="CHEBI:29985"/>
        <dbReference type="ChEBI" id="CHEBI:30616"/>
        <dbReference type="ChEBI" id="CHEBI:43474"/>
        <dbReference type="ChEBI" id="CHEBI:58359"/>
        <dbReference type="ChEBI" id="CHEBI:78520"/>
        <dbReference type="ChEBI" id="CHEBI:78521"/>
        <dbReference type="ChEBI" id="CHEBI:456216"/>
    </reaction>
</comment>
<dbReference type="GO" id="GO:0016740">
    <property type="term" value="F:transferase activity"/>
    <property type="evidence" value="ECO:0007669"/>
    <property type="project" value="UniProtKB-KW"/>
</dbReference>
<dbReference type="GO" id="GO:0006450">
    <property type="term" value="P:regulation of translational fidelity"/>
    <property type="evidence" value="ECO:0007669"/>
    <property type="project" value="InterPro"/>
</dbReference>
<dbReference type="InterPro" id="IPR036113">
    <property type="entry name" value="Asp/Glu-ADT_sf_sub_c"/>
</dbReference>
<dbReference type="Gene3D" id="1.10.20.60">
    <property type="entry name" value="Glu-tRNAGln amidotransferase C subunit, N-terminal domain"/>
    <property type="match status" value="1"/>
</dbReference>
<evidence type="ECO:0000313" key="4">
    <source>
        <dbReference type="Proteomes" id="UP000192903"/>
    </source>
</evidence>
<dbReference type="InterPro" id="IPR003837">
    <property type="entry name" value="GatC"/>
</dbReference>
<evidence type="ECO:0000256" key="2">
    <source>
        <dbReference type="HAMAP-Rule" id="MF_00122"/>
    </source>
</evidence>
<dbReference type="HAMAP" id="MF_00122">
    <property type="entry name" value="GatC"/>
    <property type="match status" value="1"/>
</dbReference>
<comment type="catalytic activity">
    <reaction evidence="2">
        <text>L-aspartyl-tRNA(Asn) + L-glutamine + ATP + H2O = L-asparaginyl-tRNA(Asn) + L-glutamate + ADP + phosphate + 2 H(+)</text>
        <dbReference type="Rhea" id="RHEA:14513"/>
        <dbReference type="Rhea" id="RHEA-COMP:9674"/>
        <dbReference type="Rhea" id="RHEA-COMP:9677"/>
        <dbReference type="ChEBI" id="CHEBI:15377"/>
        <dbReference type="ChEBI" id="CHEBI:15378"/>
        <dbReference type="ChEBI" id="CHEBI:29985"/>
        <dbReference type="ChEBI" id="CHEBI:30616"/>
        <dbReference type="ChEBI" id="CHEBI:43474"/>
        <dbReference type="ChEBI" id="CHEBI:58359"/>
        <dbReference type="ChEBI" id="CHEBI:78515"/>
        <dbReference type="ChEBI" id="CHEBI:78516"/>
        <dbReference type="ChEBI" id="CHEBI:456216"/>
    </reaction>
</comment>
<dbReference type="NCBIfam" id="TIGR00135">
    <property type="entry name" value="gatC"/>
    <property type="match status" value="1"/>
</dbReference>
<organism evidence="3 4">
    <name type="scientific">Xaviernesmea oryzae</name>
    <dbReference type="NCBI Taxonomy" id="464029"/>
    <lineage>
        <taxon>Bacteria</taxon>
        <taxon>Pseudomonadati</taxon>
        <taxon>Pseudomonadota</taxon>
        <taxon>Alphaproteobacteria</taxon>
        <taxon>Hyphomicrobiales</taxon>
        <taxon>Rhizobiaceae</taxon>
        <taxon>Rhizobium/Agrobacterium group</taxon>
        <taxon>Xaviernesmea</taxon>
    </lineage>
</organism>
<dbReference type="GO" id="GO:0006412">
    <property type="term" value="P:translation"/>
    <property type="evidence" value="ECO:0007669"/>
    <property type="project" value="UniProtKB-UniRule"/>
</dbReference>
<accession>A0A1X7FFI5</accession>
<dbReference type="Pfam" id="PF02686">
    <property type="entry name" value="GatC"/>
    <property type="match status" value="1"/>
</dbReference>
<evidence type="ECO:0000256" key="1">
    <source>
        <dbReference type="ARBA" id="ARBA00022598"/>
    </source>
</evidence>
<dbReference type="PANTHER" id="PTHR15004:SF0">
    <property type="entry name" value="GLUTAMYL-TRNA(GLN) AMIDOTRANSFERASE SUBUNIT C, MITOCHONDRIAL"/>
    <property type="match status" value="1"/>
</dbReference>
<dbReference type="SUPFAM" id="SSF141000">
    <property type="entry name" value="Glu-tRNAGln amidotransferase C subunit"/>
    <property type="match status" value="1"/>
</dbReference>
<reference evidence="4" key="1">
    <citation type="submission" date="2017-04" db="EMBL/GenBank/DDBJ databases">
        <authorList>
            <person name="Varghese N."/>
            <person name="Submissions S."/>
        </authorList>
    </citation>
    <scope>NUCLEOTIDE SEQUENCE [LARGE SCALE GENOMIC DNA]</scope>
    <source>
        <strain evidence="4">B4P</strain>
    </source>
</reference>
<dbReference type="GO" id="GO:0050567">
    <property type="term" value="F:glutaminyl-tRNA synthase (glutamine-hydrolyzing) activity"/>
    <property type="evidence" value="ECO:0007669"/>
    <property type="project" value="UniProtKB-UniRule"/>
</dbReference>
<dbReference type="EC" id="6.3.5.-" evidence="2"/>
<keyword evidence="2" id="KW-0547">Nucleotide-binding</keyword>
<gene>
    <name evidence="2" type="primary">gatC</name>
    <name evidence="3" type="ORF">SAMN02982989_2990</name>
</gene>
<dbReference type="AlphaFoldDB" id="A0A1X7FFI5"/>
<dbReference type="STRING" id="464029.SAMN02982989_2990"/>
<evidence type="ECO:0000313" key="3">
    <source>
        <dbReference type="EMBL" id="SMF51214.1"/>
    </source>
</evidence>
<keyword evidence="3" id="KW-0808">Transferase</keyword>
<dbReference type="EMBL" id="FXAF01000006">
    <property type="protein sequence ID" value="SMF51214.1"/>
    <property type="molecule type" value="Genomic_DNA"/>
</dbReference>
<protein>
    <recommendedName>
        <fullName evidence="2">Aspartyl/glutamyl-tRNA(Asn/Gln) amidotransferase subunit C</fullName>
        <shortName evidence="2">Asp/Glu-ADT subunit C</shortName>
        <ecNumber evidence="2">6.3.5.-</ecNumber>
    </recommendedName>
</protein>
<dbReference type="OrthoDB" id="9794326at2"/>
<proteinExistence type="inferred from homology"/>
<dbReference type="GO" id="GO:0070681">
    <property type="term" value="P:glutaminyl-tRNAGln biosynthesis via transamidation"/>
    <property type="evidence" value="ECO:0007669"/>
    <property type="project" value="TreeGrafter"/>
</dbReference>
<keyword evidence="4" id="KW-1185">Reference proteome</keyword>
<name>A0A1X7FFI5_9HYPH</name>
<comment type="similarity">
    <text evidence="2">Belongs to the GatC family.</text>
</comment>
<sequence length="95" mass="10371">MSVDLATVKRVARLARIAVTEEDANRMVGELNGILGFVEQLSEVDVTGVEPMTSVTPMDMRKRQDDVTDGDKALDIVANAPATDHNFFLVPKVVE</sequence>